<gene>
    <name evidence="1" type="ORF">KSP39_PZI002602</name>
</gene>
<dbReference type="AlphaFoldDB" id="A0AAP0BZF8"/>
<evidence type="ECO:0000313" key="1">
    <source>
        <dbReference type="EMBL" id="KAK8955025.1"/>
    </source>
</evidence>
<organism evidence="1 2">
    <name type="scientific">Platanthera zijinensis</name>
    <dbReference type="NCBI Taxonomy" id="2320716"/>
    <lineage>
        <taxon>Eukaryota</taxon>
        <taxon>Viridiplantae</taxon>
        <taxon>Streptophyta</taxon>
        <taxon>Embryophyta</taxon>
        <taxon>Tracheophyta</taxon>
        <taxon>Spermatophyta</taxon>
        <taxon>Magnoliopsida</taxon>
        <taxon>Liliopsida</taxon>
        <taxon>Asparagales</taxon>
        <taxon>Orchidaceae</taxon>
        <taxon>Orchidoideae</taxon>
        <taxon>Orchideae</taxon>
        <taxon>Orchidinae</taxon>
        <taxon>Platanthera</taxon>
    </lineage>
</organism>
<accession>A0AAP0BZF8</accession>
<name>A0AAP0BZF8_9ASPA</name>
<dbReference type="EMBL" id="JBBWWQ010000002">
    <property type="protein sequence ID" value="KAK8955025.1"/>
    <property type="molecule type" value="Genomic_DNA"/>
</dbReference>
<evidence type="ECO:0000313" key="2">
    <source>
        <dbReference type="Proteomes" id="UP001418222"/>
    </source>
</evidence>
<protein>
    <submittedName>
        <fullName evidence="1">Uncharacterized protein</fullName>
    </submittedName>
</protein>
<dbReference type="Proteomes" id="UP001418222">
    <property type="component" value="Unassembled WGS sequence"/>
</dbReference>
<keyword evidence="2" id="KW-1185">Reference proteome</keyword>
<reference evidence="1 2" key="1">
    <citation type="journal article" date="2022" name="Nat. Plants">
        <title>Genomes of leafy and leafless Platanthera orchids illuminate the evolution of mycoheterotrophy.</title>
        <authorList>
            <person name="Li M.H."/>
            <person name="Liu K.W."/>
            <person name="Li Z."/>
            <person name="Lu H.C."/>
            <person name="Ye Q.L."/>
            <person name="Zhang D."/>
            <person name="Wang J.Y."/>
            <person name="Li Y.F."/>
            <person name="Zhong Z.M."/>
            <person name="Liu X."/>
            <person name="Yu X."/>
            <person name="Liu D.K."/>
            <person name="Tu X.D."/>
            <person name="Liu B."/>
            <person name="Hao Y."/>
            <person name="Liao X.Y."/>
            <person name="Jiang Y.T."/>
            <person name="Sun W.H."/>
            <person name="Chen J."/>
            <person name="Chen Y.Q."/>
            <person name="Ai Y."/>
            <person name="Zhai J.W."/>
            <person name="Wu S.S."/>
            <person name="Zhou Z."/>
            <person name="Hsiao Y.Y."/>
            <person name="Wu W.L."/>
            <person name="Chen Y.Y."/>
            <person name="Lin Y.F."/>
            <person name="Hsu J.L."/>
            <person name="Li C.Y."/>
            <person name="Wang Z.W."/>
            <person name="Zhao X."/>
            <person name="Zhong W.Y."/>
            <person name="Ma X.K."/>
            <person name="Ma L."/>
            <person name="Huang J."/>
            <person name="Chen G.Z."/>
            <person name="Huang M.Z."/>
            <person name="Huang L."/>
            <person name="Peng D.H."/>
            <person name="Luo Y.B."/>
            <person name="Zou S.Q."/>
            <person name="Chen S.P."/>
            <person name="Lan S."/>
            <person name="Tsai W.C."/>
            <person name="Van de Peer Y."/>
            <person name="Liu Z.J."/>
        </authorList>
    </citation>
    <scope>NUCLEOTIDE SEQUENCE [LARGE SCALE GENOMIC DNA]</scope>
    <source>
        <strain evidence="1">Lor287</strain>
    </source>
</reference>
<proteinExistence type="predicted"/>
<sequence>MARPAMSAGALALALSLALILALLLLLDLLCSLLRHRAHPPAPLAAEHANPPSPSNLSPANLSPFYAHGVLRAPTKFLLSSPKLEALLPPASPDVAGGFVCISNPVYDEVTGKETVEAEDGHISPELTVMRKLPSKAVPAGCVVAGRRCLAKSASATETNGTSFSSELLCSSPSF</sequence>
<comment type="caution">
    <text evidence="1">The sequence shown here is derived from an EMBL/GenBank/DDBJ whole genome shotgun (WGS) entry which is preliminary data.</text>
</comment>